<feature type="transmembrane region" description="Helical" evidence="6">
    <location>
        <begin position="295"/>
        <end position="315"/>
    </location>
</feature>
<name>A0A3G6THM7_9FLAO</name>
<feature type="transmembrane region" description="Helical" evidence="6">
    <location>
        <begin position="115"/>
        <end position="136"/>
    </location>
</feature>
<dbReference type="PANTHER" id="PTHR30250">
    <property type="entry name" value="PST FAMILY PREDICTED COLANIC ACID TRANSPORTER"/>
    <property type="match status" value="1"/>
</dbReference>
<evidence type="ECO:0000256" key="1">
    <source>
        <dbReference type="ARBA" id="ARBA00004651"/>
    </source>
</evidence>
<feature type="transmembrane region" description="Helical" evidence="6">
    <location>
        <begin position="91"/>
        <end position="109"/>
    </location>
</feature>
<keyword evidence="3 6" id="KW-0812">Transmembrane</keyword>
<dbReference type="KEGG" id="cben:EG339_24325"/>
<evidence type="ECO:0000313" key="7">
    <source>
        <dbReference type="EMBL" id="AZB27497.1"/>
    </source>
</evidence>
<evidence type="ECO:0000256" key="4">
    <source>
        <dbReference type="ARBA" id="ARBA00022989"/>
    </source>
</evidence>
<evidence type="ECO:0000256" key="2">
    <source>
        <dbReference type="ARBA" id="ARBA00022475"/>
    </source>
</evidence>
<feature type="transmembrane region" description="Helical" evidence="6">
    <location>
        <begin position="359"/>
        <end position="378"/>
    </location>
</feature>
<dbReference type="GO" id="GO:0005886">
    <property type="term" value="C:plasma membrane"/>
    <property type="evidence" value="ECO:0007669"/>
    <property type="project" value="UniProtKB-SubCell"/>
</dbReference>
<feature type="transmembrane region" description="Helical" evidence="6">
    <location>
        <begin position="327"/>
        <end position="347"/>
    </location>
</feature>
<gene>
    <name evidence="7" type="ORF">EG339_24325</name>
</gene>
<evidence type="ECO:0000256" key="3">
    <source>
        <dbReference type="ARBA" id="ARBA00022692"/>
    </source>
</evidence>
<dbReference type="InterPro" id="IPR050833">
    <property type="entry name" value="Poly_Biosynth_Transport"/>
</dbReference>
<feature type="transmembrane region" description="Helical" evidence="6">
    <location>
        <begin position="254"/>
        <end position="274"/>
    </location>
</feature>
<dbReference type="RefSeq" id="WP_123872586.1">
    <property type="nucleotide sequence ID" value="NZ_CP033932.1"/>
</dbReference>
<dbReference type="CDD" id="cd13128">
    <property type="entry name" value="MATE_Wzx_like"/>
    <property type="match status" value="1"/>
</dbReference>
<reference evidence="8" key="1">
    <citation type="submission" date="2018-11" db="EMBL/GenBank/DDBJ databases">
        <title>Proposal to divide the Flavobacteriaceae and reorganize its genera based on Amino Acid Identity values calculated from whole genome sequences.</title>
        <authorList>
            <person name="Nicholson A.C."/>
            <person name="Gulvik C.A."/>
            <person name="Whitney A.M."/>
            <person name="Humrighouse B.W."/>
            <person name="Bell M."/>
            <person name="Holmes B."/>
            <person name="Steigerwalt A.G."/>
            <person name="Villarma A."/>
            <person name="Sheth M."/>
            <person name="Batra D."/>
            <person name="Pryor J."/>
            <person name="Bernardet J.-F."/>
            <person name="Hugo C."/>
            <person name="Kampfer P."/>
            <person name="Newman J."/>
            <person name="McQuiston J.R."/>
        </authorList>
    </citation>
    <scope>NUCLEOTIDE SEQUENCE [LARGE SCALE GENOMIC DNA]</scope>
    <source>
        <strain evidence="8">G0229</strain>
    </source>
</reference>
<organism evidence="7 8">
    <name type="scientific">Chryseobacterium bernardetii</name>
    <dbReference type="NCBI Taxonomy" id="1241978"/>
    <lineage>
        <taxon>Bacteria</taxon>
        <taxon>Pseudomonadati</taxon>
        <taxon>Bacteroidota</taxon>
        <taxon>Flavobacteriia</taxon>
        <taxon>Flavobacteriales</taxon>
        <taxon>Weeksellaceae</taxon>
        <taxon>Chryseobacterium group</taxon>
        <taxon>Chryseobacterium</taxon>
    </lineage>
</organism>
<keyword evidence="4 6" id="KW-1133">Transmembrane helix</keyword>
<feature type="transmembrane region" description="Helical" evidence="6">
    <location>
        <begin position="12"/>
        <end position="31"/>
    </location>
</feature>
<dbReference type="AlphaFoldDB" id="A0A3G6THM7"/>
<keyword evidence="2" id="KW-1003">Cell membrane</keyword>
<feature type="transmembrane region" description="Helical" evidence="6">
    <location>
        <begin position="384"/>
        <end position="406"/>
    </location>
</feature>
<dbReference type="GeneID" id="99067930"/>
<dbReference type="Pfam" id="PF01943">
    <property type="entry name" value="Polysacc_synt"/>
    <property type="match status" value="1"/>
</dbReference>
<evidence type="ECO:0000313" key="8">
    <source>
        <dbReference type="Proteomes" id="UP000271193"/>
    </source>
</evidence>
<proteinExistence type="predicted"/>
<evidence type="ECO:0000256" key="5">
    <source>
        <dbReference type="ARBA" id="ARBA00023136"/>
    </source>
</evidence>
<dbReference type="EMBL" id="CP033932">
    <property type="protein sequence ID" value="AZB27497.1"/>
    <property type="molecule type" value="Genomic_DNA"/>
</dbReference>
<dbReference type="PANTHER" id="PTHR30250:SF11">
    <property type="entry name" value="O-ANTIGEN TRANSPORTER-RELATED"/>
    <property type="match status" value="1"/>
</dbReference>
<feature type="transmembrane region" description="Helical" evidence="6">
    <location>
        <begin position="217"/>
        <end position="239"/>
    </location>
</feature>
<keyword evidence="5 6" id="KW-0472">Membrane</keyword>
<protein>
    <submittedName>
        <fullName evidence="7">Flippase</fullName>
    </submittedName>
</protein>
<keyword evidence="8" id="KW-1185">Reference proteome</keyword>
<dbReference type="Proteomes" id="UP000271193">
    <property type="component" value="Chromosome"/>
</dbReference>
<dbReference type="InterPro" id="IPR002797">
    <property type="entry name" value="Polysacc_synth"/>
</dbReference>
<evidence type="ECO:0000256" key="6">
    <source>
        <dbReference type="SAM" id="Phobius"/>
    </source>
</evidence>
<feature type="transmembrane region" description="Helical" evidence="6">
    <location>
        <begin position="170"/>
        <end position="196"/>
    </location>
</feature>
<accession>A0A3G6THM7</accession>
<feature type="transmembrane region" description="Helical" evidence="6">
    <location>
        <begin position="43"/>
        <end position="61"/>
    </location>
</feature>
<comment type="subcellular location">
    <subcellularLocation>
        <location evidence="1">Cell membrane</location>
        <topology evidence="1">Multi-pass membrane protein</topology>
    </subcellularLocation>
</comment>
<sequence>MSSSKLIKNTLFLSLVQAVNFVFPLITIPYISRIIGPEGYGIFNYSTAFIGYFTLLIAYGFDLTGTRKIAKADGNKNVINTVISEVLSARILLFLFSIILFVIALYFFRPIQKDVLTVSILFIGCLGTVISPQYIFQGLQELSIFAKLNFVRGVINVALVFTLIKKSDDYIFLAVLNTFFIISINIFLFLYAIWKFKLSVKLISFLQSLEIIFNERMIFFSTVVISLYTSTNTIVLGFFADNKEIGYYTTSQNFLNIVNSIIAMPLSTALFPFVGKSFAISKENGINTIKKIMPIVFYLTLGASVCVLIFAPIVIKLFYGHKFDQSIPALQIISFLPFIIGMSNIFGIQLMLNMGMDKLFFKTTFIASIFGIILNIFMSKMWGYIGTAWNCLIIECFVTLLMYFALRRKGVNPFDIVNFRFLSIKEMILMSFRKNK</sequence>